<dbReference type="AlphaFoldDB" id="X1KU26"/>
<gene>
    <name evidence="1" type="ORF">S06H3_15444</name>
</gene>
<protein>
    <submittedName>
        <fullName evidence="1">Uncharacterized protein</fullName>
    </submittedName>
</protein>
<reference evidence="1" key="1">
    <citation type="journal article" date="2014" name="Front. Microbiol.">
        <title>High frequency of phylogenetically diverse reductive dehalogenase-homologous genes in deep subseafloor sedimentary metagenomes.</title>
        <authorList>
            <person name="Kawai M."/>
            <person name="Futagami T."/>
            <person name="Toyoda A."/>
            <person name="Takaki Y."/>
            <person name="Nishi S."/>
            <person name="Hori S."/>
            <person name="Arai W."/>
            <person name="Tsubouchi T."/>
            <person name="Morono Y."/>
            <person name="Uchiyama I."/>
            <person name="Ito T."/>
            <person name="Fujiyama A."/>
            <person name="Inagaki F."/>
            <person name="Takami H."/>
        </authorList>
    </citation>
    <scope>NUCLEOTIDE SEQUENCE</scope>
    <source>
        <strain evidence="1">Expedition CK06-06</strain>
    </source>
</reference>
<dbReference type="EMBL" id="BARV01007602">
    <property type="protein sequence ID" value="GAI10203.1"/>
    <property type="molecule type" value="Genomic_DNA"/>
</dbReference>
<evidence type="ECO:0000313" key="1">
    <source>
        <dbReference type="EMBL" id="GAI10203.1"/>
    </source>
</evidence>
<organism evidence="1">
    <name type="scientific">marine sediment metagenome</name>
    <dbReference type="NCBI Taxonomy" id="412755"/>
    <lineage>
        <taxon>unclassified sequences</taxon>
        <taxon>metagenomes</taxon>
        <taxon>ecological metagenomes</taxon>
    </lineage>
</organism>
<name>X1KU26_9ZZZZ</name>
<comment type="caution">
    <text evidence="1">The sequence shown here is derived from an EMBL/GenBank/DDBJ whole genome shotgun (WGS) entry which is preliminary data.</text>
</comment>
<sequence length="129" mass="14895">VAKGIRKKEFYGLDQLTNIGSKGNSLPDTMNNLYVHRNFIQYYEKRIYVLNNHSLQNYSTGVKINIDYLIYGNNPGIPLETIFNLFSVKQVIIDSSNSYWDNKRVKEECSIKNIHCYSVMESGAFVTNL</sequence>
<feature type="non-terminal residue" evidence="1">
    <location>
        <position position="1"/>
    </location>
</feature>
<accession>X1KU26</accession>
<proteinExistence type="predicted"/>